<keyword evidence="3" id="KW-0175">Coiled coil</keyword>
<feature type="compositionally biased region" description="Polar residues" evidence="4">
    <location>
        <begin position="10"/>
        <end position="34"/>
    </location>
</feature>
<evidence type="ECO:0000313" key="6">
    <source>
        <dbReference type="EMBL" id="CAH0394565.1"/>
    </source>
</evidence>
<dbReference type="InterPro" id="IPR003599">
    <property type="entry name" value="Ig_sub"/>
</dbReference>
<dbReference type="PROSITE" id="PS50835">
    <property type="entry name" value="IG_LIKE"/>
    <property type="match status" value="6"/>
</dbReference>
<feature type="compositionally biased region" description="Basic and acidic residues" evidence="4">
    <location>
        <begin position="983"/>
        <end position="999"/>
    </location>
</feature>
<feature type="domain" description="Ig-like" evidence="5">
    <location>
        <begin position="495"/>
        <end position="578"/>
    </location>
</feature>
<feature type="compositionally biased region" description="Basic and acidic residues" evidence="4">
    <location>
        <begin position="2953"/>
        <end position="3102"/>
    </location>
</feature>
<evidence type="ECO:0000259" key="5">
    <source>
        <dbReference type="PROSITE" id="PS50835"/>
    </source>
</evidence>
<feature type="compositionally biased region" description="Basic and acidic residues" evidence="4">
    <location>
        <begin position="2392"/>
        <end position="2414"/>
    </location>
</feature>
<dbReference type="Pfam" id="PF07679">
    <property type="entry name" value="I-set"/>
    <property type="match status" value="7"/>
</dbReference>
<gene>
    <name evidence="6" type="ORF">BEMITA_LOCUS12848</name>
</gene>
<evidence type="ECO:0000256" key="4">
    <source>
        <dbReference type="SAM" id="MobiDB-lite"/>
    </source>
</evidence>
<feature type="compositionally biased region" description="Basic and acidic residues" evidence="4">
    <location>
        <begin position="1068"/>
        <end position="1101"/>
    </location>
</feature>
<feature type="compositionally biased region" description="Basic and acidic residues" evidence="4">
    <location>
        <begin position="2262"/>
        <end position="2283"/>
    </location>
</feature>
<dbReference type="InterPro" id="IPR036179">
    <property type="entry name" value="Ig-like_dom_sf"/>
</dbReference>
<protein>
    <recommendedName>
        <fullName evidence="5">Ig-like domain-containing protein</fullName>
    </recommendedName>
</protein>
<evidence type="ECO:0000256" key="3">
    <source>
        <dbReference type="SAM" id="Coils"/>
    </source>
</evidence>
<feature type="region of interest" description="Disordered" evidence="4">
    <location>
        <begin position="874"/>
        <end position="1208"/>
    </location>
</feature>
<feature type="compositionally biased region" description="Basic and acidic residues" evidence="4">
    <location>
        <begin position="3110"/>
        <end position="3527"/>
    </location>
</feature>
<feature type="domain" description="Ig-like" evidence="5">
    <location>
        <begin position="289"/>
        <end position="375"/>
    </location>
</feature>
<feature type="region of interest" description="Disordered" evidence="4">
    <location>
        <begin position="2214"/>
        <end position="2236"/>
    </location>
</feature>
<evidence type="ECO:0000256" key="2">
    <source>
        <dbReference type="ARBA" id="ARBA00023319"/>
    </source>
</evidence>
<feature type="domain" description="Ig-like" evidence="5">
    <location>
        <begin position="390"/>
        <end position="466"/>
    </location>
</feature>
<dbReference type="SMART" id="SM00408">
    <property type="entry name" value="IGc2"/>
    <property type="match status" value="5"/>
</dbReference>
<feature type="coiled-coil region" evidence="3">
    <location>
        <begin position="2535"/>
        <end position="2569"/>
    </location>
</feature>
<dbReference type="Proteomes" id="UP001152759">
    <property type="component" value="Chromosome 8"/>
</dbReference>
<feature type="compositionally biased region" description="Basic residues" evidence="4">
    <location>
        <begin position="3980"/>
        <end position="4047"/>
    </location>
</feature>
<feature type="compositionally biased region" description="Basic and acidic residues" evidence="4">
    <location>
        <begin position="887"/>
        <end position="918"/>
    </location>
</feature>
<dbReference type="FunFam" id="2.60.40.10:FF:000107">
    <property type="entry name" value="Myosin, light chain kinase a"/>
    <property type="match status" value="2"/>
</dbReference>
<dbReference type="FunFam" id="2.60.40.10:FF:001307">
    <property type="entry name" value="Stretchin-Mlck, isoform V"/>
    <property type="match status" value="1"/>
</dbReference>
<feature type="compositionally biased region" description="Basic residues" evidence="4">
    <location>
        <begin position="3528"/>
        <end position="3553"/>
    </location>
</feature>
<dbReference type="Gene3D" id="2.60.40.10">
    <property type="entry name" value="Immunoglobulins"/>
    <property type="match status" value="7"/>
</dbReference>
<feature type="domain" description="Ig-like" evidence="5">
    <location>
        <begin position="586"/>
        <end position="669"/>
    </location>
</feature>
<evidence type="ECO:0000313" key="7">
    <source>
        <dbReference type="Proteomes" id="UP001152759"/>
    </source>
</evidence>
<dbReference type="EMBL" id="OU963869">
    <property type="protein sequence ID" value="CAH0394565.1"/>
    <property type="molecule type" value="Genomic_DNA"/>
</dbReference>
<dbReference type="InterPro" id="IPR003598">
    <property type="entry name" value="Ig_sub2"/>
</dbReference>
<feature type="coiled-coil region" evidence="3">
    <location>
        <begin position="1470"/>
        <end position="1532"/>
    </location>
</feature>
<feature type="compositionally biased region" description="Basic residues" evidence="4">
    <location>
        <begin position="1102"/>
        <end position="1111"/>
    </location>
</feature>
<dbReference type="InterPro" id="IPR013783">
    <property type="entry name" value="Ig-like_fold"/>
</dbReference>
<feature type="region of interest" description="Disordered" evidence="4">
    <location>
        <begin position="1"/>
        <end position="34"/>
    </location>
</feature>
<dbReference type="PANTHER" id="PTHR13817:SF171">
    <property type="entry name" value="STRETCHIN-MLCK, ISOFORM U"/>
    <property type="match status" value="1"/>
</dbReference>
<dbReference type="InterPro" id="IPR050964">
    <property type="entry name" value="Striated_Muscle_Regulatory"/>
</dbReference>
<feature type="region of interest" description="Disordered" evidence="4">
    <location>
        <begin position="816"/>
        <end position="856"/>
    </location>
</feature>
<keyword evidence="2" id="KW-0393">Immunoglobulin domain</keyword>
<feature type="compositionally biased region" description="Basic and acidic residues" evidence="4">
    <location>
        <begin position="840"/>
        <end position="853"/>
    </location>
</feature>
<feature type="domain" description="Ig-like" evidence="5">
    <location>
        <begin position="188"/>
        <end position="269"/>
    </location>
</feature>
<dbReference type="InterPro" id="IPR013098">
    <property type="entry name" value="Ig_I-set"/>
</dbReference>
<feature type="compositionally biased region" description="Polar residues" evidence="4">
    <location>
        <begin position="2377"/>
        <end position="2391"/>
    </location>
</feature>
<feature type="compositionally biased region" description="Basic and acidic residues" evidence="4">
    <location>
        <begin position="3554"/>
        <end position="3979"/>
    </location>
</feature>
<feature type="compositionally biased region" description="Basic and acidic residues" evidence="4">
    <location>
        <begin position="1118"/>
        <end position="1150"/>
    </location>
</feature>
<feature type="region of interest" description="Disordered" evidence="4">
    <location>
        <begin position="2377"/>
        <end position="2428"/>
    </location>
</feature>
<keyword evidence="7" id="KW-1185">Reference proteome</keyword>
<name>A0A9P0AHC2_BEMTA</name>
<feature type="compositionally biased region" description="Basic and acidic residues" evidence="4">
    <location>
        <begin position="1044"/>
        <end position="1056"/>
    </location>
</feature>
<dbReference type="SUPFAM" id="SSF48726">
    <property type="entry name" value="Immunoglobulin"/>
    <property type="match status" value="7"/>
</dbReference>
<proteinExistence type="predicted"/>
<dbReference type="InterPro" id="IPR007110">
    <property type="entry name" value="Ig-like_dom"/>
</dbReference>
<feature type="region of interest" description="Disordered" evidence="4">
    <location>
        <begin position="2953"/>
        <end position="4047"/>
    </location>
</feature>
<feature type="domain" description="Ig-like" evidence="5">
    <location>
        <begin position="96"/>
        <end position="184"/>
    </location>
</feature>
<feature type="compositionally biased region" description="Basic and acidic residues" evidence="4">
    <location>
        <begin position="1007"/>
        <end position="1034"/>
    </location>
</feature>
<feature type="compositionally biased region" description="Basic and acidic residues" evidence="4">
    <location>
        <begin position="1191"/>
        <end position="1205"/>
    </location>
</feature>
<reference evidence="6" key="1">
    <citation type="submission" date="2021-12" db="EMBL/GenBank/DDBJ databases">
        <authorList>
            <person name="King R."/>
        </authorList>
    </citation>
    <scope>NUCLEOTIDE SEQUENCE</scope>
</reference>
<feature type="region of interest" description="Disordered" evidence="4">
    <location>
        <begin position="2260"/>
        <end position="2293"/>
    </location>
</feature>
<organism evidence="6 7">
    <name type="scientific">Bemisia tabaci</name>
    <name type="common">Sweetpotato whitefly</name>
    <name type="synonym">Aleurodes tabaci</name>
    <dbReference type="NCBI Taxonomy" id="7038"/>
    <lineage>
        <taxon>Eukaryota</taxon>
        <taxon>Metazoa</taxon>
        <taxon>Ecdysozoa</taxon>
        <taxon>Arthropoda</taxon>
        <taxon>Hexapoda</taxon>
        <taxon>Insecta</taxon>
        <taxon>Pterygota</taxon>
        <taxon>Neoptera</taxon>
        <taxon>Paraneoptera</taxon>
        <taxon>Hemiptera</taxon>
        <taxon>Sternorrhyncha</taxon>
        <taxon>Aleyrodoidea</taxon>
        <taxon>Aleyrodidae</taxon>
        <taxon>Aleyrodinae</taxon>
        <taxon>Bemisia</taxon>
    </lineage>
</organism>
<dbReference type="SMART" id="SM00409">
    <property type="entry name" value="IG"/>
    <property type="match status" value="7"/>
</dbReference>
<evidence type="ECO:0000256" key="1">
    <source>
        <dbReference type="ARBA" id="ARBA00022737"/>
    </source>
</evidence>
<feature type="compositionally biased region" description="Basic and acidic residues" evidence="4">
    <location>
        <begin position="945"/>
        <end position="974"/>
    </location>
</feature>
<keyword evidence="1" id="KW-0677">Repeat</keyword>
<sequence length="4047" mass="457959">MGSKCCKCSNGKSENGNGKETAEQTASSVSSTGTRGDVRLIGERFRMRHASKARSLTIQKARQDDSGVYSFAASNPFGEANGSFELSVKPQHPAAPVFLRRLSDLAAKIGTRTRFLAEITSPTQIKVTWFFDDRPITPNPRYNVIREGNFFCVEVSPIALEDHGRWTCMAENEQGRSSCSCHLDVLIPKAYKAPQFLEELRALLTEQGTVSLECKVVGIPTPHLRWFKDKQEIKPGDLFALSANPKDPTSLGTYMCQATNCMGTACSVSKVNFIGNQVPTSLLPPGPAPVFVKELSDHKSKIGEVLALDCQVAVPPWPKNISWYNENGVVEDNEKYKTMADGLGGYSLEINPLDATDAGIWKCVATSVTGVKEITSCHLDITFPKNYRKPKFLEGLKAVLTEEGLVSFECKVVGFPTPHLRWFKDGQELKPGDVYQLTGTNSLGSYCCVAKNCMGEAKSGAELTVEDIQSQLSEEERLQLFSNNQPPRFILGLKSCEAKINEEFRFTIQVSIAPEPKINWFRNDEEIQDCEDYQIVKEALGVSHLKLKCLKLIDQTEWKCVATNDYGQSVTSCSLKLSIPKHFKKPRFLENLKAVMSEEGAVNLECKVIGVPQPVLKWYKDGKILQPGDIHRIISGQDGKCCLGTYTCEAVNYRAQVVDSRPPADLHVTRDLSLSTIQEERTSQMYETEHTLTADDREVSFSFDGKEVSVSLYETPDLTEEEALQIVEMYAEELSEHISEHNVIDLPPLRFVKETSTSGNLLMEAVVIDVTTDFCGPAEDDLRTDADFEEISIAEEFSQRPMEDFDDSVFSERQREASIVSTVTHSDGKVTLAPKKPPRKRSDNSESLSHKTSDSFSDAVTQLSDDMESYKSAIGSLASKSDRKRSKSDEDSSEHDNKSKRIKDKDGVEEELSMKKAFEVSAMKPSTEPMDVDVQELPSILKKSKVTDLDSDSPMKGKKDDSQEGRRNSKEKVSSRKSSSDSNKGRKSSDASSADEERQRKKVKKTISFEDQKVAEPREKSVDKQPLKRAKSYDTENDDDSLQEFEKRKSLRKSDSSDISSDTSFQKDPQKSDSKPEVSLKKRLSKDGSGDSTSTDRETGSKSKRKKRRGSQRLSKSSSKEDDSLEEYEKQKERSKSSERKELLSSEKEVFVQAVEALSQGDEGQTVEKNNEPPPPCDTEYISSSDAFSPEAHKKSLESLGHETTSDVESIISQERSVYEDTHDQTDTTFDQNPSVLESLTQSLQEIQRGLAAVESQVRAESSDEPYSAQESLTILESLVQPITEIQRGLELVEQKINEDCATGEYSAGKTGIAILETLAQPIREFERSLTFVEQQQFQQHSMTDGSEESLLERTNQSILESVAQPLQELHREIALIQKQAVMETDTESFSGIVTSFQPSIRDVRGGVEQSVTTLKDDVSELSSFSALSTVAQSLEESMRNTVTVVEQDVRYNVPSQMEAELDEDIPLTVREIEKEFSDSDEALKNLSNKIDPILEELVNHAETLQNCLSKIQGKQLELSNKKENYDKEEAMLNQFIPLIEPLRDLQSVLLNCISEVVSNEINPFESEEVASKLTALIANPLKALRGCIAVLESYTAVLDGPELVSQGAVLLNRLANPINDLDTTIKLVEHLSAFTALDYMILPIEALVDALDNIDYDEVSIEDIAREGLPLVKNLDDSVEILINCIRTIDKCASAETSFVKQKKLKYFGTLLAPLIHFQEELHKLEQTFADESKLNQVSGAQVYQLAQDISTPLQLLRMELSVMQHQIELEEYSSFLYPDREKSVLIELVEPLAQAQKCVSFYHDRIVDLHPDENIDAGNIVYALKVLKNPLSDLCTSIIKAEETILQSAPAISDPNIGLKKVHQTVGDLQKVIASIKALPLMQNVTAEDLAICDSFATLSEPLEAIQCGLEIIGRQIHDQDEQNLGTQSLSNLEEPFATLQKTLSTIEQKISSQDFSYQLNELRGTVQDLQRHILEFQDQISFEYGNQPASIEYSILTLQSIVQPMQVLLTHLTKVCNVISFQSTENKNLTRIPSLSNLVQNASELNTKFDEYARTTQGTHTTEGVKTPMQVMLCETALVLETFVQNLQNFDESMRISSNPAAVDRTPITDTLKNLQQHLVQLQDEIQYHPDIPLAAVEKSIHTLADTLKDNHDILCTTKNLLEFVSVLAENVSPIENLAEQLHGLKTATFTLEDVSKKVIDSADIAMKAPKERETNLTGKTEDSQVRKTKDVEEMTVEQKVKVEEPLPKKAVEGLVENTETKTDKTKSHDKEAQVSKHEEPEEEKMELPRQGIVFEQPNKEIKMDVEFSSHNEHSQPLSLHEIKKRGEKMELDVVHQDVEQAMDISESHKPKQETSTAIINATEDDSILKLQETQTGPKLDTSTQQSKQNEKETVKHSQNEPEKKAKEQSKTKQKTKVPSSLESKRKHSIIPIDLQLESVNDVLSTIRNFRKNIAIDCTENFDNESPVQDSLLEFIDEIELFETSLRQFKENTEMDENSLTPDSVKGNLDVPLLRLKNQVCLLENVFNAHQCESLSAAVTDLKEIVNELNENLERNSFELMQLEDLKTPLKILNLAVIEWGSKEDGEVQLLKNQANNVASFNPSDLNKFVVKDMVDCISSIDNEIYGILNHASEDVTNDIFYECTDNIKNLAIVSEKLKVTENKLKALIDKPSEMPVTILKESIKNIQEHIFSVEQALCLNTLQPQTVQNTVSNFREYLAALHHDIQAFECLNVEESKALNLEKLIEPITVLLQQIDDVKHSTVADKISTALIEHIDILDQTADELRQQLTACMLEPQITESEITTLVEPFKIIKSEINDIAPYINRASKRRSISTDENLLLQNLSDAFQTIASIEFEEVSDLLVNQNFKEKTKVASESLVEELLINASAMKQPLVQQSDTQNKLKQEVKNVPEQVLEEGLTPEVGMKLKRDVEEESKIEVEQKTRKEIGEKTEREAEEKAKIQDAEKTKIEAAEKVKHEAEADARRYAEEKAELEAAHKAKKEAAEKEKRAAEEKERRQAEEKERRQAEEKAKQEAEIRTKKEATEKAKREAEEKENRETEEKAKPQEKAKKEAADKAKKEASEKATHEAEAEEKHVAESIAIQETEVKGDKVNREAEEKAKQESEEAAKKETTEKVSTEAAEKAKQAEEEKATHKEQEAAKREAEEKAQRETEDKAKREAEEKSKHEAEEKVKKEGEEKAKKEATERLKHKAEEKSKKEAEQKAKREVEEKAEREREEKAKREAEEKTKKEEAEEKAKKNAEEKAKKEAEEKAKMEAVEKAKKEAEEKAKRETEEKAKQEAAEKVKHEAEEKAKQEAEEKAKLDAEEKAKREAEEKAKREAEEKAKQEAADKAKKEAAEKAKLEAEDKAKREAEEKAKREAEEKAKREAEGNAKREAEEKAKREAEEKAKREAEEKAKREAEEKAKREAEEKAKREAEENAKREVEERAKQEAAEKAKREAEEKAKREAEEKAKLEAEDKAKREAEEKAKREAEGNAKREAEEKAKREAEEEAKREAEEKLNVKQKKKLNVKQKKKLNSKARSRRKAKREAEEKAKREAEEKDKLEAEERAKREAEEKAKQEAAEKAKREAEEKAKLEAEEKAKREAEEKAKLEAEQKAKREAEENAKREVEERAKQETAEKAKREAEERAKREAEEKTKREAEEKAKQEAAEKAKKEAAEKAKRDAEEKAKREAEEKAKLEAEEKAKREAEEKAKQEAAEKAKEEAAEKAKRDAEEKAKKEAEEKAKRESEEKAKREAEEKAKRDAEEKAKKEAKEAEEKAKMEAVEKAKKEAEEKAKKEAEEKAKKVAEEKAKKEAEEKAKKEAEEKAKKEAAEKAKLEAEEKAKKEAEEKAKKEALEKAKKEAEEKAKKEAEEKAKKEAEEKAKKDAEEKAKMEAVEKAKKEAEEKAKKEAEEKAKKEAAEKAKLEAEENAKKEAEEKAKKEAEEKAKKDAEEKAKKEAEEKAKVEAEEKQRRKQRKKPKRKQQRRRNLKQRKKQRKKQKKKQRRKQRKKPKRKQQRRRNLKQRKKQRKKQKKKQRRKQ</sequence>
<accession>A0A9P0AHC2</accession>
<dbReference type="PANTHER" id="PTHR13817">
    <property type="entry name" value="TITIN"/>
    <property type="match status" value="1"/>
</dbReference>